<feature type="transmembrane region" description="Helical" evidence="2">
    <location>
        <begin position="124"/>
        <end position="149"/>
    </location>
</feature>
<dbReference type="RefSeq" id="XP_040745761.1">
    <property type="nucleotide sequence ID" value="XM_040886887.1"/>
</dbReference>
<dbReference type="Proteomes" id="UP000193922">
    <property type="component" value="Unassembled WGS sequence"/>
</dbReference>
<protein>
    <submittedName>
        <fullName evidence="3">Uncharacterized protein</fullName>
    </submittedName>
</protein>
<sequence>MTYDTGSNMDYYGLKDANRSVSSDFLSDGNWPNNDDTLRGASNGQSTPDYSIKLTPSAARPERQFPLRFPSIPHTDVDVSHIPTTKYTFALKLLRMVNTGISALLISVILAMEIYMLLNQRGVIIIPLFVCRLILVGALVVLVLCDWAVLPKMFYFFPMYDDNRSWKGLGFSQIVVAFFVLGDSTLVGMQSDEGRFAKVLFPCAVTFGCLMVGVGITYFVAGVIGGARLKVDRKERKVFATGMEA</sequence>
<feature type="transmembrane region" description="Helical" evidence="2">
    <location>
        <begin position="96"/>
        <end position="118"/>
    </location>
</feature>
<dbReference type="GeneID" id="63803535"/>
<feature type="transmembrane region" description="Helical" evidence="2">
    <location>
        <begin position="169"/>
        <end position="187"/>
    </location>
</feature>
<dbReference type="AlphaFoldDB" id="A0A1Y1WFR5"/>
<feature type="region of interest" description="Disordered" evidence="1">
    <location>
        <begin position="26"/>
        <end position="49"/>
    </location>
</feature>
<name>A0A1Y1WFR5_9FUNG</name>
<comment type="caution">
    <text evidence="3">The sequence shown here is derived from an EMBL/GenBank/DDBJ whole genome shotgun (WGS) entry which is preliminary data.</text>
</comment>
<proteinExistence type="predicted"/>
<keyword evidence="2" id="KW-1133">Transmembrane helix</keyword>
<evidence type="ECO:0000313" key="3">
    <source>
        <dbReference type="EMBL" id="ORX72337.1"/>
    </source>
</evidence>
<gene>
    <name evidence="3" type="ORF">DL89DRAFT_265925</name>
</gene>
<organism evidence="3 4">
    <name type="scientific">Linderina pennispora</name>
    <dbReference type="NCBI Taxonomy" id="61395"/>
    <lineage>
        <taxon>Eukaryota</taxon>
        <taxon>Fungi</taxon>
        <taxon>Fungi incertae sedis</taxon>
        <taxon>Zoopagomycota</taxon>
        <taxon>Kickxellomycotina</taxon>
        <taxon>Kickxellomycetes</taxon>
        <taxon>Kickxellales</taxon>
        <taxon>Kickxellaceae</taxon>
        <taxon>Linderina</taxon>
    </lineage>
</organism>
<dbReference type="EMBL" id="MCFD01000003">
    <property type="protein sequence ID" value="ORX72337.1"/>
    <property type="molecule type" value="Genomic_DNA"/>
</dbReference>
<feature type="transmembrane region" description="Helical" evidence="2">
    <location>
        <begin position="199"/>
        <end position="227"/>
    </location>
</feature>
<keyword evidence="2" id="KW-0472">Membrane</keyword>
<evidence type="ECO:0000256" key="2">
    <source>
        <dbReference type="SAM" id="Phobius"/>
    </source>
</evidence>
<reference evidence="3 4" key="1">
    <citation type="submission" date="2016-07" db="EMBL/GenBank/DDBJ databases">
        <title>Pervasive Adenine N6-methylation of Active Genes in Fungi.</title>
        <authorList>
            <consortium name="DOE Joint Genome Institute"/>
            <person name="Mondo S.J."/>
            <person name="Dannebaum R.O."/>
            <person name="Kuo R.C."/>
            <person name="Labutti K."/>
            <person name="Haridas S."/>
            <person name="Kuo A."/>
            <person name="Salamov A."/>
            <person name="Ahrendt S.R."/>
            <person name="Lipzen A."/>
            <person name="Sullivan W."/>
            <person name="Andreopoulos W.B."/>
            <person name="Clum A."/>
            <person name="Lindquist E."/>
            <person name="Daum C."/>
            <person name="Ramamoorthy G.K."/>
            <person name="Gryganskyi A."/>
            <person name="Culley D."/>
            <person name="Magnuson J.K."/>
            <person name="James T.Y."/>
            <person name="O'Malley M.A."/>
            <person name="Stajich J.E."/>
            <person name="Spatafora J.W."/>
            <person name="Visel A."/>
            <person name="Grigoriev I.V."/>
        </authorList>
    </citation>
    <scope>NUCLEOTIDE SEQUENCE [LARGE SCALE GENOMIC DNA]</scope>
    <source>
        <strain evidence="3 4">ATCC 12442</strain>
    </source>
</reference>
<evidence type="ECO:0000256" key="1">
    <source>
        <dbReference type="SAM" id="MobiDB-lite"/>
    </source>
</evidence>
<accession>A0A1Y1WFR5</accession>
<evidence type="ECO:0000313" key="4">
    <source>
        <dbReference type="Proteomes" id="UP000193922"/>
    </source>
</evidence>
<keyword evidence="4" id="KW-1185">Reference proteome</keyword>
<keyword evidence="2" id="KW-0812">Transmembrane</keyword>
<dbReference type="OrthoDB" id="5594530at2759"/>